<sequence length="304" mass="35824">MQKIKTGSYIISLPMEWILKNRLKPHDVLLVFEDPNNNIVIKVPASSCEVVVDTSKYQDPRGLEEIIRYLYMFGVDRIIVQNGNGNTFKKIRELRKDLINYEIEDFTDNKIKIIIKDDIYAVEEKHLKKIWIKYIKLLSDILNGICNYNADEEVREKIDESKRLVRYLQRLISIALKEPERNRLPYPTFAAFFEITIRLREIGYYVYRMVDFLNGVRKREELNKICDICRNALNTSDLATLVKLREELNSYEESILPSLNAYEAHMAFAMRRILFNLVRIAELMIVADETQRVTCVPVAKEEEF</sequence>
<gene>
    <name evidence="2" type="ORF">CGL52_04140</name>
</gene>
<dbReference type="AlphaFoldDB" id="A0A371R5M2"/>
<evidence type="ECO:0000313" key="2">
    <source>
        <dbReference type="EMBL" id="RFA99376.1"/>
    </source>
</evidence>
<dbReference type="EMBL" id="NMUF01000007">
    <property type="protein sequence ID" value="RFA99376.1"/>
    <property type="molecule type" value="Genomic_DNA"/>
</dbReference>
<dbReference type="SMART" id="SM00966">
    <property type="entry name" value="SpoVT_AbrB"/>
    <property type="match status" value="1"/>
</dbReference>
<accession>A0A371R5M2</accession>
<name>A0A371R5M2_9CREN</name>
<feature type="domain" description="SpoVT-AbrB" evidence="1">
    <location>
        <begin position="3"/>
        <end position="47"/>
    </location>
</feature>
<dbReference type="Pfam" id="PF04014">
    <property type="entry name" value="MazE_antitoxin"/>
    <property type="match status" value="1"/>
</dbReference>
<evidence type="ECO:0000259" key="1">
    <source>
        <dbReference type="SMART" id="SM00966"/>
    </source>
</evidence>
<reference evidence="2 3" key="1">
    <citation type="submission" date="2017-07" db="EMBL/GenBank/DDBJ databases">
        <title>Draft genome sequence of aerobic hyperthermophilic archaea, Pyrobaculum aerophilum YKB31 and YKB32.</title>
        <authorList>
            <person name="Mochizuki T."/>
            <person name="Berliner A.J."/>
            <person name="Yoshida-Takashima Y."/>
            <person name="Takaki Y."/>
            <person name="Nunoura T."/>
            <person name="Takai K."/>
        </authorList>
    </citation>
    <scope>NUCLEOTIDE SEQUENCE [LARGE SCALE GENOMIC DNA]</scope>
    <source>
        <strain evidence="2 3">YKB32</strain>
    </source>
</reference>
<dbReference type="Proteomes" id="UP000256877">
    <property type="component" value="Unassembled WGS sequence"/>
</dbReference>
<comment type="caution">
    <text evidence="2">The sequence shown here is derived from an EMBL/GenBank/DDBJ whole genome shotgun (WGS) entry which is preliminary data.</text>
</comment>
<dbReference type="GO" id="GO:0003677">
    <property type="term" value="F:DNA binding"/>
    <property type="evidence" value="ECO:0007669"/>
    <property type="project" value="InterPro"/>
</dbReference>
<protein>
    <submittedName>
        <fullName evidence="2">AbrB family transcriptional regulator</fullName>
    </submittedName>
</protein>
<dbReference type="OrthoDB" id="40991at2157"/>
<organism evidence="2 3">
    <name type="scientific">Pyrobaculum aerophilum</name>
    <dbReference type="NCBI Taxonomy" id="13773"/>
    <lineage>
        <taxon>Archaea</taxon>
        <taxon>Thermoproteota</taxon>
        <taxon>Thermoprotei</taxon>
        <taxon>Thermoproteales</taxon>
        <taxon>Thermoproteaceae</taxon>
        <taxon>Pyrobaculum</taxon>
    </lineage>
</organism>
<evidence type="ECO:0000313" key="3">
    <source>
        <dbReference type="Proteomes" id="UP000256877"/>
    </source>
</evidence>
<proteinExistence type="predicted"/>
<dbReference type="InterPro" id="IPR007159">
    <property type="entry name" value="SpoVT-AbrB_dom"/>
</dbReference>